<reference evidence="2 3" key="1">
    <citation type="submission" date="2020-02" db="EMBL/GenBank/DDBJ databases">
        <title>Albibacoteraceae fam. nov., the first described family within the subdivision 4 Verrucomicrobia.</title>
        <authorList>
            <person name="Xi F."/>
        </authorList>
    </citation>
    <scope>NUCLEOTIDE SEQUENCE [LARGE SCALE GENOMIC DNA]</scope>
    <source>
        <strain evidence="2 3">CK1056</strain>
    </source>
</reference>
<evidence type="ECO:0000256" key="1">
    <source>
        <dbReference type="SAM" id="Phobius"/>
    </source>
</evidence>
<evidence type="ECO:0000313" key="2">
    <source>
        <dbReference type="EMBL" id="NDV61444.1"/>
    </source>
</evidence>
<feature type="transmembrane region" description="Helical" evidence="1">
    <location>
        <begin position="6"/>
        <end position="27"/>
    </location>
</feature>
<evidence type="ECO:0000313" key="3">
    <source>
        <dbReference type="Proteomes" id="UP000478417"/>
    </source>
</evidence>
<dbReference type="AlphaFoldDB" id="A0A6B2LZT9"/>
<keyword evidence="3" id="KW-1185">Reference proteome</keyword>
<proteinExistence type="predicted"/>
<dbReference type="EMBL" id="JAAGNX010000001">
    <property type="protein sequence ID" value="NDV61444.1"/>
    <property type="molecule type" value="Genomic_DNA"/>
</dbReference>
<keyword evidence="1" id="KW-0812">Transmembrane</keyword>
<gene>
    <name evidence="2" type="ORF">G0Q06_03170</name>
</gene>
<keyword evidence="1" id="KW-1133">Transmembrane helix</keyword>
<protein>
    <submittedName>
        <fullName evidence="2">Uncharacterized protein</fullName>
    </submittedName>
</protein>
<name>A0A6B2LZT9_9BACT</name>
<dbReference type="Proteomes" id="UP000478417">
    <property type="component" value="Unassembled WGS sequence"/>
</dbReference>
<keyword evidence="1" id="KW-0472">Membrane</keyword>
<sequence length="168" mass="19068">MKWEKLNNWIQIIGMLGVIGSLVFVGLQLKQSQEIAIAAQYQARLESASSHYTSILQSNPALHAIGTDILSDMLADPSIPEDLKAWASAQPVEELAVRLIGAIIALKSHDNVYFQYQSGFIDQESWDALCTQLKIGLDDQRTWMKSIYLENPMVWRESYRELIEELIE</sequence>
<organism evidence="2 3">
    <name type="scientific">Oceanipulchritudo coccoides</name>
    <dbReference type="NCBI Taxonomy" id="2706888"/>
    <lineage>
        <taxon>Bacteria</taxon>
        <taxon>Pseudomonadati</taxon>
        <taxon>Verrucomicrobiota</taxon>
        <taxon>Opitutia</taxon>
        <taxon>Puniceicoccales</taxon>
        <taxon>Oceanipulchritudinaceae</taxon>
        <taxon>Oceanipulchritudo</taxon>
    </lineage>
</organism>
<comment type="caution">
    <text evidence="2">The sequence shown here is derived from an EMBL/GenBank/DDBJ whole genome shotgun (WGS) entry which is preliminary data.</text>
</comment>
<accession>A0A6B2LZT9</accession>
<dbReference type="RefSeq" id="WP_163962389.1">
    <property type="nucleotide sequence ID" value="NZ_JAAGNX010000001.1"/>
</dbReference>